<organism evidence="6 7">
    <name type="scientific">Actinocatenispora comari</name>
    <dbReference type="NCBI Taxonomy" id="2807577"/>
    <lineage>
        <taxon>Bacteria</taxon>
        <taxon>Bacillati</taxon>
        <taxon>Actinomycetota</taxon>
        <taxon>Actinomycetes</taxon>
        <taxon>Micromonosporales</taxon>
        <taxon>Micromonosporaceae</taxon>
        <taxon>Actinocatenispora</taxon>
    </lineage>
</organism>
<gene>
    <name evidence="6" type="ORF">NUM_33550</name>
</gene>
<dbReference type="FunFam" id="1.10.10.60:FF:000141">
    <property type="entry name" value="TetR family transcriptional regulator"/>
    <property type="match status" value="1"/>
</dbReference>
<dbReference type="PANTHER" id="PTHR30055:SF174">
    <property type="entry name" value="TRANSCRIPTIONAL REGULATORY PROTEIN (PROBABLY TETR-FAMILY)-RELATED"/>
    <property type="match status" value="1"/>
</dbReference>
<reference evidence="7" key="1">
    <citation type="journal article" date="2021" name="Int. J. Syst. Evol. Microbiol.">
        <title>Actinocatenispora comari sp. nov., an endophytic actinomycete isolated from aerial parts of Comarum salesowianum.</title>
        <authorList>
            <person name="Oyunbileg N."/>
            <person name="Iizaka Y."/>
            <person name="Hamada M."/>
            <person name="Davaapurev B.O."/>
            <person name="Fukumoto A."/>
            <person name="Tsetseg B."/>
            <person name="Kato F."/>
            <person name="Tamura T."/>
            <person name="Batkhuu J."/>
            <person name="Anzai Y."/>
        </authorList>
    </citation>
    <scope>NUCLEOTIDE SEQUENCE [LARGE SCALE GENOMIC DNA]</scope>
    <source>
        <strain evidence="7">NUM-2625</strain>
    </source>
</reference>
<keyword evidence="7" id="KW-1185">Reference proteome</keyword>
<dbReference type="PROSITE" id="PS50977">
    <property type="entry name" value="HTH_TETR_2"/>
    <property type="match status" value="1"/>
</dbReference>
<dbReference type="EMBL" id="BOPO01000055">
    <property type="protein sequence ID" value="GIL28101.1"/>
    <property type="molecule type" value="Genomic_DNA"/>
</dbReference>
<dbReference type="PANTHER" id="PTHR30055">
    <property type="entry name" value="HTH-TYPE TRANSCRIPTIONAL REGULATOR RUTR"/>
    <property type="match status" value="1"/>
</dbReference>
<dbReference type="SUPFAM" id="SSF46689">
    <property type="entry name" value="Homeodomain-like"/>
    <property type="match status" value="1"/>
</dbReference>
<dbReference type="Proteomes" id="UP000614996">
    <property type="component" value="Unassembled WGS sequence"/>
</dbReference>
<dbReference type="Pfam" id="PF00440">
    <property type="entry name" value="TetR_N"/>
    <property type="match status" value="1"/>
</dbReference>
<proteinExistence type="predicted"/>
<dbReference type="AlphaFoldDB" id="A0A8J4EL47"/>
<dbReference type="Gene3D" id="1.10.357.10">
    <property type="entry name" value="Tetracycline Repressor, domain 2"/>
    <property type="match status" value="1"/>
</dbReference>
<dbReference type="GO" id="GO:0003700">
    <property type="term" value="F:DNA-binding transcription factor activity"/>
    <property type="evidence" value="ECO:0007669"/>
    <property type="project" value="TreeGrafter"/>
</dbReference>
<comment type="caution">
    <text evidence="6">The sequence shown here is derived from an EMBL/GenBank/DDBJ whole genome shotgun (WGS) entry which is preliminary data.</text>
</comment>
<evidence type="ECO:0000313" key="6">
    <source>
        <dbReference type="EMBL" id="GIL28101.1"/>
    </source>
</evidence>
<feature type="domain" description="HTH tetR-type" evidence="5">
    <location>
        <begin position="10"/>
        <end position="70"/>
    </location>
</feature>
<protein>
    <submittedName>
        <fullName evidence="6">TetR family transcriptional regulator</fullName>
    </submittedName>
</protein>
<evidence type="ECO:0000256" key="3">
    <source>
        <dbReference type="ARBA" id="ARBA00023163"/>
    </source>
</evidence>
<dbReference type="GO" id="GO:0000976">
    <property type="term" value="F:transcription cis-regulatory region binding"/>
    <property type="evidence" value="ECO:0007669"/>
    <property type="project" value="TreeGrafter"/>
</dbReference>
<dbReference type="GO" id="GO:0045892">
    <property type="term" value="P:negative regulation of DNA-templated transcription"/>
    <property type="evidence" value="ECO:0007669"/>
    <property type="project" value="UniProtKB-ARBA"/>
</dbReference>
<evidence type="ECO:0000259" key="5">
    <source>
        <dbReference type="PROSITE" id="PS50977"/>
    </source>
</evidence>
<keyword evidence="1" id="KW-0805">Transcription regulation</keyword>
<sequence length="204" mass="22138">MTARRRLDPAERRGQLLDVGARLFADRPYDEVRMEHVAERAGVSRALLYKYFPAKRDLFAAVYRQAADQLLAQTRLDPALPVLDQVSAGLDAHIDYFLANRNTVLAANRTLAGDPVIQAVITDELAALRERIVDAAGLTEHARALASAALAGWLVSVRVLCTEWLTSRAFSRTELRDVCLGALTGALSAVADLDPPPATAPSPP</sequence>
<keyword evidence="2 4" id="KW-0238">DNA-binding</keyword>
<dbReference type="InterPro" id="IPR001647">
    <property type="entry name" value="HTH_TetR"/>
</dbReference>
<evidence type="ECO:0000256" key="4">
    <source>
        <dbReference type="PROSITE-ProRule" id="PRU00335"/>
    </source>
</evidence>
<accession>A0A8J4EL47</accession>
<dbReference type="RefSeq" id="WP_207125820.1">
    <property type="nucleotide sequence ID" value="NZ_BOPO01000055.1"/>
</dbReference>
<keyword evidence="3" id="KW-0804">Transcription</keyword>
<evidence type="ECO:0000256" key="2">
    <source>
        <dbReference type="ARBA" id="ARBA00023125"/>
    </source>
</evidence>
<evidence type="ECO:0000313" key="7">
    <source>
        <dbReference type="Proteomes" id="UP000614996"/>
    </source>
</evidence>
<name>A0A8J4EL47_9ACTN</name>
<dbReference type="PRINTS" id="PR00455">
    <property type="entry name" value="HTHTETR"/>
</dbReference>
<feature type="DNA-binding region" description="H-T-H motif" evidence="4">
    <location>
        <begin position="33"/>
        <end position="52"/>
    </location>
</feature>
<evidence type="ECO:0000256" key="1">
    <source>
        <dbReference type="ARBA" id="ARBA00023015"/>
    </source>
</evidence>
<dbReference type="InterPro" id="IPR050109">
    <property type="entry name" value="HTH-type_TetR-like_transc_reg"/>
</dbReference>
<dbReference type="InterPro" id="IPR009057">
    <property type="entry name" value="Homeodomain-like_sf"/>
</dbReference>